<dbReference type="AlphaFoldDB" id="A0AB73U6E5"/>
<dbReference type="EMBL" id="CP041150">
    <property type="protein sequence ID" value="QDF72341.1"/>
    <property type="molecule type" value="Genomic_DNA"/>
</dbReference>
<gene>
    <name evidence="3" type="ORF">FJK96_20710</name>
</gene>
<reference evidence="3 4" key="1">
    <citation type="submission" date="2019-06" db="EMBL/GenBank/DDBJ databases">
        <title>Whole geneome sequnce of Mycobacteroides chelonae M77 isolated from bovine milk from Meghalaya, India.</title>
        <authorList>
            <person name="Vise E."/>
            <person name="Das S."/>
            <person name="Garg A."/>
            <person name="Ghatak S."/>
            <person name="Shakuntala I."/>
            <person name="Milton A.A.P."/>
            <person name="Karam A."/>
            <person name="Sanjukta R."/>
            <person name="Puro K."/>
            <person name="Sen A."/>
        </authorList>
    </citation>
    <scope>NUCLEOTIDE SEQUENCE [LARGE SCALE GENOMIC DNA]</scope>
    <source>
        <strain evidence="3 4">M77</strain>
    </source>
</reference>
<evidence type="ECO:0000259" key="2">
    <source>
        <dbReference type="Pfam" id="PF24623"/>
    </source>
</evidence>
<feature type="domain" description="DNA-binding phage zinc finger" evidence="2">
    <location>
        <begin position="61"/>
        <end position="94"/>
    </location>
</feature>
<dbReference type="Pfam" id="PF24623">
    <property type="entry name" value="Phage_zn_bind_8"/>
    <property type="match status" value="1"/>
</dbReference>
<evidence type="ECO:0000313" key="3">
    <source>
        <dbReference type="EMBL" id="QDF72341.1"/>
    </source>
</evidence>
<accession>A0AB73U6E5</accession>
<evidence type="ECO:0000256" key="1">
    <source>
        <dbReference type="SAM" id="MobiDB-lite"/>
    </source>
</evidence>
<sequence>MPARERLRRRAHDGLACPSRPLQTASMRRLPRHIPLPALRGRRAMSAAGKIPKLANPKSPAVLAALRIQCPTCKAPPQQRCRGLNYRIVHFARCTFKEIP</sequence>
<proteinExistence type="predicted"/>
<dbReference type="InterPro" id="IPR056911">
    <property type="entry name" value="Phage_Znf_bind_put"/>
</dbReference>
<feature type="compositionally biased region" description="Basic residues" evidence="1">
    <location>
        <begin position="1"/>
        <end position="11"/>
    </location>
</feature>
<dbReference type="Proteomes" id="UP000317728">
    <property type="component" value="Chromosome"/>
</dbReference>
<organism evidence="3 4">
    <name type="scientific">Mycobacteroides chelonae</name>
    <name type="common">Mycobacterium chelonae</name>
    <dbReference type="NCBI Taxonomy" id="1774"/>
    <lineage>
        <taxon>Bacteria</taxon>
        <taxon>Bacillati</taxon>
        <taxon>Actinomycetota</taxon>
        <taxon>Actinomycetes</taxon>
        <taxon>Mycobacteriales</taxon>
        <taxon>Mycobacteriaceae</taxon>
        <taxon>Mycobacteroides</taxon>
    </lineage>
</organism>
<protein>
    <recommendedName>
        <fullName evidence="2">DNA-binding phage zinc finger domain-containing protein</fullName>
    </recommendedName>
</protein>
<dbReference type="RefSeq" id="WP_131822376.1">
    <property type="nucleotide sequence ID" value="NZ_CP041150.1"/>
</dbReference>
<evidence type="ECO:0000313" key="4">
    <source>
        <dbReference type="Proteomes" id="UP000317728"/>
    </source>
</evidence>
<name>A0AB73U6E5_MYCCH</name>
<feature type="region of interest" description="Disordered" evidence="1">
    <location>
        <begin position="1"/>
        <end position="32"/>
    </location>
</feature>